<dbReference type="EMBL" id="BLXT01006082">
    <property type="protein sequence ID" value="GFO28750.1"/>
    <property type="molecule type" value="Genomic_DNA"/>
</dbReference>
<dbReference type="AlphaFoldDB" id="A0AAV4C7R0"/>
<organism evidence="1 2">
    <name type="scientific">Plakobranchus ocellatus</name>
    <dbReference type="NCBI Taxonomy" id="259542"/>
    <lineage>
        <taxon>Eukaryota</taxon>
        <taxon>Metazoa</taxon>
        <taxon>Spiralia</taxon>
        <taxon>Lophotrochozoa</taxon>
        <taxon>Mollusca</taxon>
        <taxon>Gastropoda</taxon>
        <taxon>Heterobranchia</taxon>
        <taxon>Euthyneura</taxon>
        <taxon>Panpulmonata</taxon>
        <taxon>Sacoglossa</taxon>
        <taxon>Placobranchoidea</taxon>
        <taxon>Plakobranchidae</taxon>
        <taxon>Plakobranchus</taxon>
    </lineage>
</organism>
<keyword evidence="1" id="KW-0418">Kinase</keyword>
<comment type="caution">
    <text evidence="1">The sequence shown here is derived from an EMBL/GenBank/DDBJ whole genome shotgun (WGS) entry which is preliminary data.</text>
</comment>
<name>A0AAV4C7R0_9GAST</name>
<protein>
    <submittedName>
        <fullName evidence="1">AAK AK-HSDH: amino acid kinase superfamily aak domain-containing protein</fullName>
    </submittedName>
</protein>
<sequence length="113" mass="13038">MNIKSREAFINFNSSEDRVDQLLFNEMGSLSLARGFSENKMALDRNMGEKTLIARRAIKDYVISIGGIEKFKISENLLKSCSLSNRRYRAFIEEKENCVIKSSKSSRGRCYWP</sequence>
<evidence type="ECO:0000313" key="2">
    <source>
        <dbReference type="Proteomes" id="UP000735302"/>
    </source>
</evidence>
<dbReference type="GO" id="GO:0016301">
    <property type="term" value="F:kinase activity"/>
    <property type="evidence" value="ECO:0007669"/>
    <property type="project" value="UniProtKB-KW"/>
</dbReference>
<gene>
    <name evidence="1" type="ORF">PoB_005525500</name>
</gene>
<keyword evidence="1" id="KW-0808">Transferase</keyword>
<proteinExistence type="predicted"/>
<dbReference type="Proteomes" id="UP000735302">
    <property type="component" value="Unassembled WGS sequence"/>
</dbReference>
<keyword evidence="2" id="KW-1185">Reference proteome</keyword>
<evidence type="ECO:0000313" key="1">
    <source>
        <dbReference type="EMBL" id="GFO28750.1"/>
    </source>
</evidence>
<accession>A0AAV4C7R0</accession>
<reference evidence="1 2" key="1">
    <citation type="journal article" date="2021" name="Elife">
        <title>Chloroplast acquisition without the gene transfer in kleptoplastic sea slugs, Plakobranchus ocellatus.</title>
        <authorList>
            <person name="Maeda T."/>
            <person name="Takahashi S."/>
            <person name="Yoshida T."/>
            <person name="Shimamura S."/>
            <person name="Takaki Y."/>
            <person name="Nagai Y."/>
            <person name="Toyoda A."/>
            <person name="Suzuki Y."/>
            <person name="Arimoto A."/>
            <person name="Ishii H."/>
            <person name="Satoh N."/>
            <person name="Nishiyama T."/>
            <person name="Hasebe M."/>
            <person name="Maruyama T."/>
            <person name="Minagawa J."/>
            <person name="Obokata J."/>
            <person name="Shigenobu S."/>
        </authorList>
    </citation>
    <scope>NUCLEOTIDE SEQUENCE [LARGE SCALE GENOMIC DNA]</scope>
</reference>